<dbReference type="AlphaFoldDB" id="A0A9C9EQ70"/>
<protein>
    <submittedName>
        <fullName evidence="1">DUF763 domain-containing protein</fullName>
    </submittedName>
</protein>
<gene>
    <name evidence="1" type="ORF">ENI34_10205</name>
</gene>
<evidence type="ECO:0000313" key="1">
    <source>
        <dbReference type="EMBL" id="HEC79491.1"/>
    </source>
</evidence>
<proteinExistence type="predicted"/>
<name>A0A9C9EQ70_UNCW3</name>
<dbReference type="InterPro" id="IPR008482">
    <property type="entry name" value="DUF763"/>
</dbReference>
<dbReference type="PANTHER" id="PTHR38597">
    <property type="entry name" value="BLL3834 PROTEIN"/>
    <property type="match status" value="1"/>
</dbReference>
<comment type="caution">
    <text evidence="1">The sequence shown here is derived from an EMBL/GenBank/DDBJ whole genome shotgun (WGS) entry which is preliminary data.</text>
</comment>
<organism evidence="1 2">
    <name type="scientific">candidate division WOR-3 bacterium</name>
    <dbReference type="NCBI Taxonomy" id="2052148"/>
    <lineage>
        <taxon>Bacteria</taxon>
        <taxon>Bacteria division WOR-3</taxon>
    </lineage>
</organism>
<dbReference type="PANTHER" id="PTHR38597:SF1">
    <property type="entry name" value="BLL3834 PROTEIN"/>
    <property type="match status" value="1"/>
</dbReference>
<dbReference type="EMBL" id="DRIG01000104">
    <property type="protein sequence ID" value="HEC79491.1"/>
    <property type="molecule type" value="Genomic_DNA"/>
</dbReference>
<sequence>MKTGIAQLPLHHGRAPRWLFEKMVKLSRVIIEVIVFEYGPKEFLRKISDPFWFQAFGSVLGFDWHSSGVTTTVCGALKEGMKDASYSLGLFFCGGKGGTARKTPLHIQTVSERLAINPERLIYASKISAKVDNTCIQDGYSLYHHMFIFTKDGDWAVVQQGMNPDTRQARRYHWLSSTLNSYVCEPHTAVCCDEIHTTLNMVAQESESSRKVTTLIAKEHPDKIIKETKKILKMPQRHPVIKLDINPRYFYKVLLRTYERAPNDFENLLSIPGVGPKTIRALALIGELLYGKSPSFNDPARYSFAHGGKDGFPYPVDKKTYNNSILFLEDAIKKTKLGDREKLKLLRRLTYL</sequence>
<dbReference type="Pfam" id="PF05559">
    <property type="entry name" value="DUF763"/>
    <property type="match status" value="1"/>
</dbReference>
<reference evidence="1" key="1">
    <citation type="journal article" date="2020" name="mSystems">
        <title>Genome- and Community-Level Interaction Insights into Carbon Utilization and Element Cycling Functions of Hydrothermarchaeota in Hydrothermal Sediment.</title>
        <authorList>
            <person name="Zhou Z."/>
            <person name="Liu Y."/>
            <person name="Xu W."/>
            <person name="Pan J."/>
            <person name="Luo Z.H."/>
            <person name="Li M."/>
        </authorList>
    </citation>
    <scope>NUCLEOTIDE SEQUENCE</scope>
    <source>
        <strain evidence="1">HyVt-388</strain>
    </source>
</reference>
<evidence type="ECO:0000313" key="2">
    <source>
        <dbReference type="Proteomes" id="UP000885826"/>
    </source>
</evidence>
<accession>A0A9C9EQ70</accession>
<dbReference type="Proteomes" id="UP000885826">
    <property type="component" value="Unassembled WGS sequence"/>
</dbReference>